<dbReference type="AlphaFoldDB" id="A0A2T6KRC3"/>
<protein>
    <recommendedName>
        <fullName evidence="3">GIY-YIG domain-containing protein</fullName>
    </recommendedName>
</protein>
<sequence>MPFNAMVSAKLAAYVYALADPREEGALKDRVFYIGKGNGNRCFSHVQIETDGAPLKEGEHKLAKIREIRSAGYDVEVLIVSHGLTDPEAHFLETALIPLVGDTNKVAGHGDRGFWLTENQVKEIHDRSIERGDIDLLRGNVLFVSLNQQDATKLLNGVEDEVAQATLGNWNLNVRDSRRVDCVVGVKNSLILSIFETEKVPDNITRFDRLSAPTKRAHGRSRFFGTRRGDLEEQLRGRTVRQEGQVLSKIRPGAGCQFFPAMAYHALWLRWPRRPSMLPHA</sequence>
<name>A0A2T6KRC3_9RHOB</name>
<organism evidence="1 2">
    <name type="scientific">Yoonia sediminilitoris</name>
    <dbReference type="NCBI Taxonomy" id="1286148"/>
    <lineage>
        <taxon>Bacteria</taxon>
        <taxon>Pseudomonadati</taxon>
        <taxon>Pseudomonadota</taxon>
        <taxon>Alphaproteobacteria</taxon>
        <taxon>Rhodobacterales</taxon>
        <taxon>Paracoccaceae</taxon>
        <taxon>Yoonia</taxon>
    </lineage>
</organism>
<dbReference type="Proteomes" id="UP000244523">
    <property type="component" value="Unassembled WGS sequence"/>
</dbReference>
<dbReference type="OrthoDB" id="67448at2"/>
<dbReference type="CDD" id="cd10440">
    <property type="entry name" value="GIY-YIG_COG3680"/>
    <property type="match status" value="1"/>
</dbReference>
<dbReference type="Pfam" id="PF22945">
    <property type="entry name" value="LEM-3_GIY-YIG"/>
    <property type="match status" value="1"/>
</dbReference>
<reference evidence="1 2" key="1">
    <citation type="submission" date="2018-04" db="EMBL/GenBank/DDBJ databases">
        <title>Genomic Encyclopedia of Archaeal and Bacterial Type Strains, Phase II (KMG-II): from individual species to whole genera.</title>
        <authorList>
            <person name="Goeker M."/>
        </authorList>
    </citation>
    <scope>NUCLEOTIDE SEQUENCE [LARGE SCALE GENOMIC DNA]</scope>
    <source>
        <strain evidence="1 2">DSM 29955</strain>
    </source>
</reference>
<evidence type="ECO:0000313" key="2">
    <source>
        <dbReference type="Proteomes" id="UP000244523"/>
    </source>
</evidence>
<dbReference type="EMBL" id="QBUD01000001">
    <property type="protein sequence ID" value="PUB19111.1"/>
    <property type="molecule type" value="Genomic_DNA"/>
</dbReference>
<dbReference type="RefSeq" id="WP_133175929.1">
    <property type="nucleotide sequence ID" value="NZ_QBUD01000001.1"/>
</dbReference>
<accession>A0A2T6KRC3</accession>
<gene>
    <name evidence="1" type="ORF">C8N45_101702</name>
</gene>
<evidence type="ECO:0000313" key="1">
    <source>
        <dbReference type="EMBL" id="PUB19111.1"/>
    </source>
</evidence>
<proteinExistence type="predicted"/>
<evidence type="ECO:0008006" key="3">
    <source>
        <dbReference type="Google" id="ProtNLM"/>
    </source>
</evidence>
<comment type="caution">
    <text evidence="1">The sequence shown here is derived from an EMBL/GenBank/DDBJ whole genome shotgun (WGS) entry which is preliminary data.</text>
</comment>
<keyword evidence="2" id="KW-1185">Reference proteome</keyword>